<accession>A0A443NBB3</accession>
<sequence length="381" mass="43310">MFQFLHKKLLQITHSKNPSTYFHLLPNPYPKSLFYSSTPTCTPSPILSFLINSCGLNQESALSVVKKAPLKTIEKADSVLSFFRAHGFSETQISTLITRYPKLLLSKVDKTLKPKFQFLLGLGLPCSHIARLITSHPYILSRSLKKQIIPAYHQFKSLVGSDENVVRAIKSTLCVLTFDYQKRIISNVSILMKHKVPHSRIVKLVVGNPRALKGKSLRFSGIVKAVEGMGFDPSGSGFAKAVLAFTMMSKSGWEGKMEVYRRLGWSDSEILAAFKKQPMCMISSEKKIRKGMDYFVNEMGMTPSVISQCPNIILHSLEKRVIPRHFVRQVLTSRNLVSENYSISVMMIMSEKNFLDRFVTKYEEQVPELLMDYRSRMQLAR</sequence>
<keyword evidence="5" id="KW-1185">Reference proteome</keyword>
<dbReference type="OrthoDB" id="637682at2759"/>
<evidence type="ECO:0000256" key="3">
    <source>
        <dbReference type="ARBA" id="ARBA00022946"/>
    </source>
</evidence>
<dbReference type="SMART" id="SM00733">
    <property type="entry name" value="Mterf"/>
    <property type="match status" value="5"/>
</dbReference>
<dbReference type="FunFam" id="1.25.70.10:FF:000001">
    <property type="entry name" value="Mitochondrial transcription termination factor-like"/>
    <property type="match status" value="1"/>
</dbReference>
<gene>
    <name evidence="4" type="ORF">CKAN_00421600</name>
</gene>
<comment type="caution">
    <text evidence="4">The sequence shown here is derived from an EMBL/GenBank/DDBJ whole genome shotgun (WGS) entry which is preliminary data.</text>
</comment>
<comment type="similarity">
    <text evidence="1">Belongs to the mTERF family.</text>
</comment>
<protein>
    <submittedName>
        <fullName evidence="4">Mitochodrial transcription termination factor-related</fullName>
    </submittedName>
</protein>
<evidence type="ECO:0000313" key="5">
    <source>
        <dbReference type="Proteomes" id="UP000283530"/>
    </source>
</evidence>
<dbReference type="PANTHER" id="PTHR13068:SF236">
    <property type="entry name" value="OS02G0749800 PROTEIN"/>
    <property type="match status" value="1"/>
</dbReference>
<dbReference type="GO" id="GO:0003676">
    <property type="term" value="F:nucleic acid binding"/>
    <property type="evidence" value="ECO:0007669"/>
    <property type="project" value="InterPro"/>
</dbReference>
<dbReference type="InterPro" id="IPR003690">
    <property type="entry name" value="MTERF"/>
</dbReference>
<dbReference type="Pfam" id="PF02536">
    <property type="entry name" value="mTERF"/>
    <property type="match status" value="2"/>
</dbReference>
<evidence type="ECO:0000256" key="1">
    <source>
        <dbReference type="ARBA" id="ARBA00007692"/>
    </source>
</evidence>
<dbReference type="PANTHER" id="PTHR13068">
    <property type="entry name" value="CGI-12 PROTEIN-RELATED"/>
    <property type="match status" value="1"/>
</dbReference>
<name>A0A443NBB3_9MAGN</name>
<dbReference type="Gene3D" id="1.25.70.10">
    <property type="entry name" value="Transcription termination factor 3, mitochondrial"/>
    <property type="match status" value="1"/>
</dbReference>
<keyword evidence="3" id="KW-0809">Transit peptide</keyword>
<dbReference type="Proteomes" id="UP000283530">
    <property type="component" value="Unassembled WGS sequence"/>
</dbReference>
<keyword evidence="2" id="KW-0806">Transcription termination</keyword>
<dbReference type="InterPro" id="IPR038538">
    <property type="entry name" value="MTERF_sf"/>
</dbReference>
<dbReference type="AlphaFoldDB" id="A0A443NBB3"/>
<keyword evidence="2" id="KW-0804">Transcription</keyword>
<evidence type="ECO:0000313" key="4">
    <source>
        <dbReference type="EMBL" id="RWR75815.1"/>
    </source>
</evidence>
<reference evidence="4 5" key="1">
    <citation type="journal article" date="2019" name="Nat. Plants">
        <title>Stout camphor tree genome fills gaps in understanding of flowering plant genome evolution.</title>
        <authorList>
            <person name="Chaw S.M."/>
            <person name="Liu Y.C."/>
            <person name="Wu Y.W."/>
            <person name="Wang H.Y."/>
            <person name="Lin C.I."/>
            <person name="Wu C.S."/>
            <person name="Ke H.M."/>
            <person name="Chang L.Y."/>
            <person name="Hsu C.Y."/>
            <person name="Yang H.T."/>
            <person name="Sudianto E."/>
            <person name="Hsu M.H."/>
            <person name="Wu K.P."/>
            <person name="Wang L.N."/>
            <person name="Leebens-Mack J.H."/>
            <person name="Tsai I.J."/>
        </authorList>
    </citation>
    <scope>NUCLEOTIDE SEQUENCE [LARGE SCALE GENOMIC DNA]</scope>
    <source>
        <strain evidence="5">cv. Chaw 1501</strain>
        <tissue evidence="4">Young leaves</tissue>
    </source>
</reference>
<dbReference type="GO" id="GO:0006353">
    <property type="term" value="P:DNA-templated transcription termination"/>
    <property type="evidence" value="ECO:0007669"/>
    <property type="project" value="UniProtKB-KW"/>
</dbReference>
<proteinExistence type="inferred from homology"/>
<organism evidence="4 5">
    <name type="scientific">Cinnamomum micranthum f. kanehirae</name>
    <dbReference type="NCBI Taxonomy" id="337451"/>
    <lineage>
        <taxon>Eukaryota</taxon>
        <taxon>Viridiplantae</taxon>
        <taxon>Streptophyta</taxon>
        <taxon>Embryophyta</taxon>
        <taxon>Tracheophyta</taxon>
        <taxon>Spermatophyta</taxon>
        <taxon>Magnoliopsida</taxon>
        <taxon>Magnoliidae</taxon>
        <taxon>Laurales</taxon>
        <taxon>Lauraceae</taxon>
        <taxon>Cinnamomum</taxon>
    </lineage>
</organism>
<evidence type="ECO:0000256" key="2">
    <source>
        <dbReference type="ARBA" id="ARBA00022472"/>
    </source>
</evidence>
<keyword evidence="2" id="KW-0805">Transcription regulation</keyword>
<dbReference type="EMBL" id="QPKB01000002">
    <property type="protein sequence ID" value="RWR75815.1"/>
    <property type="molecule type" value="Genomic_DNA"/>
</dbReference>